<dbReference type="GO" id="GO:0005886">
    <property type="term" value="C:plasma membrane"/>
    <property type="evidence" value="ECO:0007669"/>
    <property type="project" value="UniProtKB-SubCell"/>
</dbReference>
<dbReference type="OrthoDB" id="420519at2759"/>
<evidence type="ECO:0000256" key="1">
    <source>
        <dbReference type="ARBA" id="ARBA00004141"/>
    </source>
</evidence>
<feature type="transmembrane region" description="Helical" evidence="7">
    <location>
        <begin position="471"/>
        <end position="493"/>
    </location>
</feature>
<dbReference type="AlphaFoldDB" id="A0A5B8MUD1"/>
<name>A0A5B8MUD1_9CHLO</name>
<gene>
    <name evidence="8" type="ORF">A3770_09p55700</name>
</gene>
<comment type="subcellular location">
    <subcellularLocation>
        <location evidence="7">Cell membrane</location>
        <topology evidence="7">Multi-pass membrane protein</topology>
    </subcellularLocation>
    <subcellularLocation>
        <location evidence="1">Membrane</location>
        <topology evidence="1">Multi-pass membrane protein</topology>
    </subcellularLocation>
</comment>
<feature type="transmembrane region" description="Helical" evidence="7">
    <location>
        <begin position="421"/>
        <end position="451"/>
    </location>
</feature>
<keyword evidence="4 7" id="KW-1133">Transmembrane helix</keyword>
<comment type="similarity">
    <text evidence="2 7">Belongs to the CTL (choline transporter-like) family.</text>
</comment>
<dbReference type="Pfam" id="PF04515">
    <property type="entry name" value="Choline_transpo"/>
    <property type="match status" value="1"/>
</dbReference>
<evidence type="ECO:0000256" key="6">
    <source>
        <dbReference type="ARBA" id="ARBA00023180"/>
    </source>
</evidence>
<accession>A0A5B8MUD1</accession>
<evidence type="ECO:0000313" key="9">
    <source>
        <dbReference type="Proteomes" id="UP000316726"/>
    </source>
</evidence>
<sequence length="668" mass="73807">MAYSEGNPHILFFGLDYRGRVCGEKSLSGFDARYWVNAGQVVTSVMSNPANFFDSKSVCLKQCPRVNEKTTSNYTVLPWVCNYPDGYGPSDQFPDPHQTGAASPVPMTYTEWARRKYNYFDLLTPEQKTSSLNLQGPCFPVLMKTTNQYDVCQPYGGIIGRSDNSRLYKVWTDMGGKSVDDPGSIVENSVFSYIGDGVRVMNRYMNDLTNGWLVVLVCGVGVTLVLSYFWLFLLKLFAPLMAWLVIIVANLMSIALTALLYLKAGIISADSIDAFVGTDYGDDLPEDFDSSSKNKDTLLICAIVTTVFTVCLMAFTFFMISRVKLALRCLEVGRKALSKAPQVMIYPATFPFLFGVGFIALWLFAIVHIFSMGNITQRECTIDQNEALFIGLGGNPNCGAREQCQCGYDVEVNNQMKYMGLYFLFALLWVLAFNNGFTKLVVAGAVAPYYWNRGEMQDSPLSGSFKNAFKYHQGSVACGAFLVSIVQFVAILLKFLEKRMKAMSTNSAVRYIWYCINCCIHCLKRLIAFITGQAYVMIAIEGKGFFKSAMRAGGLIAANALKSAAVQIVGDSILALAKLSVVIGSGVACIAILENKEYYHGSLKVTSPLTPCIASMIISYLLSSKFFAVIETSIDTMFLSFCLDCEKNGKPLLAPPVLHAMMDSDEEE</sequence>
<evidence type="ECO:0000256" key="3">
    <source>
        <dbReference type="ARBA" id="ARBA00022692"/>
    </source>
</evidence>
<feature type="transmembrane region" description="Helical" evidence="7">
    <location>
        <begin position="298"/>
        <end position="323"/>
    </location>
</feature>
<dbReference type="Proteomes" id="UP000316726">
    <property type="component" value="Chromosome 9"/>
</dbReference>
<dbReference type="GO" id="GO:0022857">
    <property type="term" value="F:transmembrane transporter activity"/>
    <property type="evidence" value="ECO:0007669"/>
    <property type="project" value="UniProtKB-UniRule"/>
</dbReference>
<dbReference type="PANTHER" id="PTHR12385">
    <property type="entry name" value="CHOLINE TRANSPORTER-LIKE (SLC FAMILY 44)"/>
    <property type="match status" value="1"/>
</dbReference>
<reference evidence="8 9" key="1">
    <citation type="submission" date="2018-07" db="EMBL/GenBank/DDBJ databases">
        <title>The complete nuclear genome of the prasinophyte Chloropicon primus (CCMP1205).</title>
        <authorList>
            <person name="Pombert J.-F."/>
            <person name="Otis C."/>
            <person name="Turmel M."/>
            <person name="Lemieux C."/>
        </authorList>
    </citation>
    <scope>NUCLEOTIDE SEQUENCE [LARGE SCALE GENOMIC DNA]</scope>
    <source>
        <strain evidence="8 9">CCMP1205</strain>
    </source>
</reference>
<keyword evidence="6" id="KW-0325">Glycoprotein</keyword>
<keyword evidence="9" id="KW-1185">Reference proteome</keyword>
<comment type="caution">
    <text evidence="7">Lacks conserved residue(s) required for the propagation of feature annotation.</text>
</comment>
<comment type="function">
    <text evidence="7">Choline transporter.</text>
</comment>
<dbReference type="EMBL" id="CP031042">
    <property type="protein sequence ID" value="QDZ23052.1"/>
    <property type="molecule type" value="Genomic_DNA"/>
</dbReference>
<evidence type="ECO:0000256" key="7">
    <source>
        <dbReference type="RuleBase" id="RU368066"/>
    </source>
</evidence>
<dbReference type="PANTHER" id="PTHR12385:SF14">
    <property type="entry name" value="CHOLINE TRANSPORTER-LIKE 2"/>
    <property type="match status" value="1"/>
</dbReference>
<feature type="transmembrane region" description="Helical" evidence="7">
    <location>
        <begin position="343"/>
        <end position="370"/>
    </location>
</feature>
<evidence type="ECO:0000256" key="5">
    <source>
        <dbReference type="ARBA" id="ARBA00023136"/>
    </source>
</evidence>
<dbReference type="InterPro" id="IPR007603">
    <property type="entry name" value="Choline_transptr-like"/>
</dbReference>
<evidence type="ECO:0000313" key="8">
    <source>
        <dbReference type="EMBL" id="QDZ23052.1"/>
    </source>
</evidence>
<evidence type="ECO:0000256" key="2">
    <source>
        <dbReference type="ARBA" id="ARBA00007168"/>
    </source>
</evidence>
<feature type="transmembrane region" description="Helical" evidence="7">
    <location>
        <begin position="211"/>
        <end position="234"/>
    </location>
</feature>
<proteinExistence type="inferred from homology"/>
<protein>
    <recommendedName>
        <fullName evidence="7">Choline transporter-like protein</fullName>
    </recommendedName>
</protein>
<feature type="transmembrane region" description="Helical" evidence="7">
    <location>
        <begin position="240"/>
        <end position="262"/>
    </location>
</feature>
<keyword evidence="5 7" id="KW-0472">Membrane</keyword>
<keyword evidence="3 7" id="KW-0812">Transmembrane</keyword>
<evidence type="ECO:0000256" key="4">
    <source>
        <dbReference type="ARBA" id="ARBA00022989"/>
    </source>
</evidence>
<organism evidence="8 9">
    <name type="scientific">Chloropicon primus</name>
    <dbReference type="NCBI Taxonomy" id="1764295"/>
    <lineage>
        <taxon>Eukaryota</taxon>
        <taxon>Viridiplantae</taxon>
        <taxon>Chlorophyta</taxon>
        <taxon>Chloropicophyceae</taxon>
        <taxon>Chloropicales</taxon>
        <taxon>Chloropicaceae</taxon>
        <taxon>Chloropicon</taxon>
    </lineage>
</organism>